<name>A0A397JE98_9GLOM</name>
<evidence type="ECO:0000313" key="2">
    <source>
        <dbReference type="Proteomes" id="UP000266861"/>
    </source>
</evidence>
<keyword evidence="2" id="KW-1185">Reference proteome</keyword>
<dbReference type="Proteomes" id="UP000266861">
    <property type="component" value="Unassembled WGS sequence"/>
</dbReference>
<evidence type="ECO:0000313" key="1">
    <source>
        <dbReference type="EMBL" id="RHZ85138.1"/>
    </source>
</evidence>
<gene>
    <name evidence="1" type="ORF">Glove_71g108</name>
</gene>
<organism evidence="1 2">
    <name type="scientific">Diversispora epigaea</name>
    <dbReference type="NCBI Taxonomy" id="1348612"/>
    <lineage>
        <taxon>Eukaryota</taxon>
        <taxon>Fungi</taxon>
        <taxon>Fungi incertae sedis</taxon>
        <taxon>Mucoromycota</taxon>
        <taxon>Glomeromycotina</taxon>
        <taxon>Glomeromycetes</taxon>
        <taxon>Diversisporales</taxon>
        <taxon>Diversisporaceae</taxon>
        <taxon>Diversispora</taxon>
    </lineage>
</organism>
<dbReference type="EMBL" id="PQFF01000068">
    <property type="protein sequence ID" value="RHZ85138.1"/>
    <property type="molecule type" value="Genomic_DNA"/>
</dbReference>
<proteinExistence type="predicted"/>
<dbReference type="OrthoDB" id="642895at2759"/>
<accession>A0A397JE98</accession>
<reference evidence="1 2" key="1">
    <citation type="submission" date="2018-08" db="EMBL/GenBank/DDBJ databases">
        <title>Genome and evolution of the arbuscular mycorrhizal fungus Diversispora epigaea (formerly Glomus versiforme) and its bacterial endosymbionts.</title>
        <authorList>
            <person name="Sun X."/>
            <person name="Fei Z."/>
            <person name="Harrison M."/>
        </authorList>
    </citation>
    <scope>NUCLEOTIDE SEQUENCE [LARGE SCALE GENOMIC DNA]</scope>
    <source>
        <strain evidence="1 2">IT104</strain>
    </source>
</reference>
<protein>
    <submittedName>
        <fullName evidence="1">Uncharacterized protein</fullName>
    </submittedName>
</protein>
<sequence>MGRESWGDRQWIVESVDEVYELLSHEVSRLQELYFKHAVLTMDVGKTCLNRGIRPTFFFQSSFQLLEKENEENLVDPIWLRKFM</sequence>
<dbReference type="AlphaFoldDB" id="A0A397JE98"/>
<comment type="caution">
    <text evidence="1">The sequence shown here is derived from an EMBL/GenBank/DDBJ whole genome shotgun (WGS) entry which is preliminary data.</text>
</comment>